<feature type="domain" description="HTH luxR-type" evidence="3">
    <location>
        <begin position="136"/>
        <end position="201"/>
    </location>
</feature>
<evidence type="ECO:0000313" key="6">
    <source>
        <dbReference type="EMBL" id="CAB4741310.1"/>
    </source>
</evidence>
<evidence type="ECO:0000313" key="5">
    <source>
        <dbReference type="EMBL" id="CAB4668186.1"/>
    </source>
</evidence>
<evidence type="ECO:0000259" key="4">
    <source>
        <dbReference type="PROSITE" id="PS50110"/>
    </source>
</evidence>
<protein>
    <submittedName>
        <fullName evidence="6">Unannotated protein</fullName>
    </submittedName>
</protein>
<keyword evidence="2" id="KW-0238">DNA-binding</keyword>
<dbReference type="GO" id="GO:0003677">
    <property type="term" value="F:DNA binding"/>
    <property type="evidence" value="ECO:0007669"/>
    <property type="project" value="UniProtKB-KW"/>
</dbReference>
<name>A0A6J6T293_9ZZZZ</name>
<evidence type="ECO:0000313" key="7">
    <source>
        <dbReference type="EMBL" id="CAB4942830.1"/>
    </source>
</evidence>
<dbReference type="InterPro" id="IPR000792">
    <property type="entry name" value="Tscrpt_reg_LuxR_C"/>
</dbReference>
<sequence>MIQVLVIDDHALVREGLKRALMHDPKVKVIGEAASKKEAFAQIAHHNPDVIVIDLHLPDGSGLDIIRWARSNSKKIGIVVLTMSDMPEYIVASLDAGASAFVEKISPTSEVIAAIYHSAKAPLSFTTRRLSDVLAVKKERHGLTGREIEVLELLPLGETVTEMALNLFVSESTIKTHISAIYRKFEVNNRMQAINIARKKGLLK</sequence>
<dbReference type="InterPro" id="IPR016032">
    <property type="entry name" value="Sig_transdc_resp-reg_C-effctor"/>
</dbReference>
<dbReference type="InterPro" id="IPR058245">
    <property type="entry name" value="NreC/VraR/RcsB-like_REC"/>
</dbReference>
<dbReference type="InterPro" id="IPR039420">
    <property type="entry name" value="WalR-like"/>
</dbReference>
<dbReference type="PRINTS" id="PR00038">
    <property type="entry name" value="HTHLUXR"/>
</dbReference>
<dbReference type="EMBL" id="CAEZWY010000027">
    <property type="protein sequence ID" value="CAB4668186.1"/>
    <property type="molecule type" value="Genomic_DNA"/>
</dbReference>
<dbReference type="GO" id="GO:0000160">
    <property type="term" value="P:phosphorelay signal transduction system"/>
    <property type="evidence" value="ECO:0007669"/>
    <property type="project" value="InterPro"/>
</dbReference>
<dbReference type="PROSITE" id="PS50110">
    <property type="entry name" value="RESPONSE_REGULATORY"/>
    <property type="match status" value="1"/>
</dbReference>
<evidence type="ECO:0000256" key="1">
    <source>
        <dbReference type="ARBA" id="ARBA00022553"/>
    </source>
</evidence>
<evidence type="ECO:0000313" key="9">
    <source>
        <dbReference type="EMBL" id="CAB5018763.1"/>
    </source>
</evidence>
<dbReference type="InterPro" id="IPR011006">
    <property type="entry name" value="CheY-like_superfamily"/>
</dbReference>
<dbReference type="SMART" id="SM00448">
    <property type="entry name" value="REC"/>
    <property type="match status" value="1"/>
</dbReference>
<dbReference type="EMBL" id="CAFBPL010000085">
    <property type="protein sequence ID" value="CAB5018763.1"/>
    <property type="molecule type" value="Genomic_DNA"/>
</dbReference>
<evidence type="ECO:0000256" key="2">
    <source>
        <dbReference type="ARBA" id="ARBA00023125"/>
    </source>
</evidence>
<feature type="domain" description="Response regulatory" evidence="4">
    <location>
        <begin position="3"/>
        <end position="119"/>
    </location>
</feature>
<reference evidence="6" key="1">
    <citation type="submission" date="2020-05" db="EMBL/GenBank/DDBJ databases">
        <authorList>
            <person name="Chiriac C."/>
            <person name="Salcher M."/>
            <person name="Ghai R."/>
            <person name="Kavagutti S V."/>
        </authorList>
    </citation>
    <scope>NUCLEOTIDE SEQUENCE</scope>
</reference>
<dbReference type="EMBL" id="CAFBOI010000027">
    <property type="protein sequence ID" value="CAB4974865.1"/>
    <property type="molecule type" value="Genomic_DNA"/>
</dbReference>
<dbReference type="Gene3D" id="3.40.50.2300">
    <property type="match status" value="1"/>
</dbReference>
<dbReference type="Pfam" id="PF00072">
    <property type="entry name" value="Response_reg"/>
    <property type="match status" value="1"/>
</dbReference>
<dbReference type="GO" id="GO:0006355">
    <property type="term" value="P:regulation of DNA-templated transcription"/>
    <property type="evidence" value="ECO:0007669"/>
    <property type="project" value="InterPro"/>
</dbReference>
<proteinExistence type="predicted"/>
<keyword evidence="1" id="KW-0597">Phosphoprotein</keyword>
<dbReference type="InterPro" id="IPR001789">
    <property type="entry name" value="Sig_transdc_resp-reg_receiver"/>
</dbReference>
<dbReference type="Pfam" id="PF00196">
    <property type="entry name" value="GerE"/>
    <property type="match status" value="1"/>
</dbReference>
<dbReference type="SUPFAM" id="SSF46894">
    <property type="entry name" value="C-terminal effector domain of the bipartite response regulators"/>
    <property type="match status" value="1"/>
</dbReference>
<dbReference type="EMBL" id="CAFBNI010000029">
    <property type="protein sequence ID" value="CAB4942830.1"/>
    <property type="molecule type" value="Genomic_DNA"/>
</dbReference>
<evidence type="ECO:0000259" key="3">
    <source>
        <dbReference type="PROSITE" id="PS50043"/>
    </source>
</evidence>
<gene>
    <name evidence="5" type="ORF">UFOPK2312_00412</name>
    <name evidence="6" type="ORF">UFOPK2802_00560</name>
    <name evidence="7" type="ORF">UFOPK3783_00415</name>
    <name evidence="8" type="ORF">UFOPK3948_00406</name>
    <name evidence="9" type="ORF">UFOPK4113_00699</name>
</gene>
<dbReference type="PROSITE" id="PS50043">
    <property type="entry name" value="HTH_LUXR_2"/>
    <property type="match status" value="1"/>
</dbReference>
<dbReference type="CDD" id="cd06170">
    <property type="entry name" value="LuxR_C_like"/>
    <property type="match status" value="1"/>
</dbReference>
<dbReference type="EMBL" id="CAEZYX010000043">
    <property type="protein sequence ID" value="CAB4741310.1"/>
    <property type="molecule type" value="Genomic_DNA"/>
</dbReference>
<dbReference type="AlphaFoldDB" id="A0A6J6T293"/>
<dbReference type="PANTHER" id="PTHR43214">
    <property type="entry name" value="TWO-COMPONENT RESPONSE REGULATOR"/>
    <property type="match status" value="1"/>
</dbReference>
<evidence type="ECO:0000313" key="8">
    <source>
        <dbReference type="EMBL" id="CAB4974865.1"/>
    </source>
</evidence>
<accession>A0A6J6T293</accession>
<organism evidence="6">
    <name type="scientific">freshwater metagenome</name>
    <dbReference type="NCBI Taxonomy" id="449393"/>
    <lineage>
        <taxon>unclassified sequences</taxon>
        <taxon>metagenomes</taxon>
        <taxon>ecological metagenomes</taxon>
    </lineage>
</organism>
<dbReference type="SMART" id="SM00421">
    <property type="entry name" value="HTH_LUXR"/>
    <property type="match status" value="1"/>
</dbReference>
<dbReference type="SUPFAM" id="SSF52172">
    <property type="entry name" value="CheY-like"/>
    <property type="match status" value="1"/>
</dbReference>
<dbReference type="CDD" id="cd17535">
    <property type="entry name" value="REC_NarL-like"/>
    <property type="match status" value="1"/>
</dbReference>